<dbReference type="Pfam" id="PF01712">
    <property type="entry name" value="dNK"/>
    <property type="match status" value="1"/>
</dbReference>
<dbReference type="EMBL" id="JAHXRF010000007">
    <property type="protein sequence ID" value="MBW4865473.1"/>
    <property type="molecule type" value="Genomic_DNA"/>
</dbReference>
<dbReference type="Proteomes" id="UP001196873">
    <property type="component" value="Unassembled WGS sequence"/>
</dbReference>
<dbReference type="PIRSF" id="PIRSF000705">
    <property type="entry name" value="DNK"/>
    <property type="match status" value="1"/>
</dbReference>
<organism evidence="2 3">
    <name type="scientific">Segatella salivae</name>
    <dbReference type="NCBI Taxonomy" id="228604"/>
    <lineage>
        <taxon>Bacteria</taxon>
        <taxon>Pseudomonadati</taxon>
        <taxon>Bacteroidota</taxon>
        <taxon>Bacteroidia</taxon>
        <taxon>Bacteroidales</taxon>
        <taxon>Prevotellaceae</taxon>
        <taxon>Segatella</taxon>
    </lineage>
</organism>
<dbReference type="PANTHER" id="PTHR10513">
    <property type="entry name" value="DEOXYNUCLEOSIDE KINASE"/>
    <property type="match status" value="1"/>
</dbReference>
<comment type="caution">
    <text evidence="2">The sequence shown here is derived from an EMBL/GenBank/DDBJ whole genome shotgun (WGS) entry which is preliminary data.</text>
</comment>
<dbReference type="GO" id="GO:0019136">
    <property type="term" value="F:deoxynucleoside kinase activity"/>
    <property type="evidence" value="ECO:0007669"/>
    <property type="project" value="TreeGrafter"/>
</dbReference>
<evidence type="ECO:0000259" key="1">
    <source>
        <dbReference type="Pfam" id="PF01712"/>
    </source>
</evidence>
<dbReference type="GO" id="GO:0005737">
    <property type="term" value="C:cytoplasm"/>
    <property type="evidence" value="ECO:0007669"/>
    <property type="project" value="TreeGrafter"/>
</dbReference>
<accession>A0AAW4NTJ7</accession>
<dbReference type="InterPro" id="IPR050566">
    <property type="entry name" value="Deoxyribonucleoside_kinase"/>
</dbReference>
<dbReference type="AlphaFoldDB" id="A0AAW4NTJ7"/>
<dbReference type="RefSeq" id="WP_219424984.1">
    <property type="nucleotide sequence ID" value="NZ_JAHXQY010000002.1"/>
</dbReference>
<evidence type="ECO:0000313" key="2">
    <source>
        <dbReference type="EMBL" id="MBW4865473.1"/>
    </source>
</evidence>
<evidence type="ECO:0000313" key="3">
    <source>
        <dbReference type="Proteomes" id="UP001196873"/>
    </source>
</evidence>
<protein>
    <submittedName>
        <fullName evidence="2">Deoxynucleoside kinase</fullName>
    </submittedName>
</protein>
<dbReference type="InterPro" id="IPR002624">
    <property type="entry name" value="DCK/DGK"/>
</dbReference>
<keyword evidence="2" id="KW-0418">Kinase</keyword>
<name>A0AAW4NTJ7_9BACT</name>
<gene>
    <name evidence="2" type="ORF">KZY68_05475</name>
</gene>
<proteinExistence type="predicted"/>
<feature type="domain" description="Deoxynucleoside kinase" evidence="1">
    <location>
        <begin position="3"/>
        <end position="199"/>
    </location>
</feature>
<reference evidence="2" key="1">
    <citation type="submission" date="2021-07" db="EMBL/GenBank/DDBJ databases">
        <title>Genomic diversity and antimicrobial resistance of Prevotella spp. isolated from chronic lung disease airways.</title>
        <authorList>
            <person name="Webb K.A."/>
            <person name="Olagoke O.S."/>
            <person name="Baird T."/>
            <person name="Neill J."/>
            <person name="Pham A."/>
            <person name="Wells T.J."/>
            <person name="Ramsay K.A."/>
            <person name="Bell S.C."/>
            <person name="Sarovich D.S."/>
            <person name="Price E.P."/>
        </authorList>
    </citation>
    <scope>NUCLEOTIDE SEQUENCE</scope>
    <source>
        <strain evidence="2">SCHI0047.S.3</strain>
    </source>
</reference>
<dbReference type="CDD" id="cd01673">
    <property type="entry name" value="dNK"/>
    <property type="match status" value="1"/>
</dbReference>
<sequence length="206" mass="24468">MHIAIAGNIGSGKTTLTEMLAKHYGWEPKYEAVDHNPYLEDYYKDIPRWSFNMEVFFLKERFKDLLQLTRCSKQQTIVQDRTIYEGVYVFTKNNYKMGNMTERDFHTYMELFDSMTHILHYPDLMIYLKSGVSHLVKNIQSRARDYEQQMPLAYLESLNELYDDFIYNKYKGKVLVVDVNDIDYLHSKKDFSGIIDKIDANLFGLF</sequence>
<dbReference type="InterPro" id="IPR031314">
    <property type="entry name" value="DNK_dom"/>
</dbReference>
<dbReference type="PANTHER" id="PTHR10513:SF35">
    <property type="entry name" value="DEOXYADENOSINE KINASE"/>
    <property type="match status" value="1"/>
</dbReference>
<keyword evidence="2" id="KW-0808">Transferase</keyword>